<keyword evidence="1" id="KW-0520">NAD</keyword>
<accession>A0A2T4VYK1</accession>
<reference evidence="4" key="1">
    <citation type="submission" date="2018-02" db="EMBL/GenBank/DDBJ databases">
        <title>Genome sequence of Candidatus Liberibacter europaeus.</title>
        <authorList>
            <person name="Frampton R.A."/>
            <person name="Thompson S.M."/>
            <person name="David C."/>
            <person name="Addison S.M."/>
            <person name="Smith G.R."/>
        </authorList>
    </citation>
    <scope>NUCLEOTIDE SEQUENCE [LARGE SCALE GENOMIC DNA]</scope>
</reference>
<dbReference type="AlphaFoldDB" id="A0A2T4VYK1"/>
<name>A0A2T4VYK1_9HYPH</name>
<dbReference type="Proteomes" id="UP000240811">
    <property type="component" value="Unassembled WGS sequence"/>
</dbReference>
<gene>
    <name evidence="3" type="ORF">C4617_00015</name>
</gene>
<dbReference type="Gene3D" id="3.40.50.720">
    <property type="entry name" value="NAD(P)-binding Rossmann-like Domain"/>
    <property type="match status" value="1"/>
</dbReference>
<organism evidence="3 4">
    <name type="scientific">Candidatus Liberibacter europaeus</name>
    <dbReference type="NCBI Taxonomy" id="744859"/>
    <lineage>
        <taxon>Bacteria</taxon>
        <taxon>Pseudomonadati</taxon>
        <taxon>Pseudomonadota</taxon>
        <taxon>Alphaproteobacteria</taxon>
        <taxon>Hyphomicrobiales</taxon>
        <taxon>Rhizobiaceae</taxon>
        <taxon>Liberibacter</taxon>
    </lineage>
</organism>
<sequence length="289" mass="32894">MFLMILGAGYTGKFIASATINMGIHTSGTSRSIDNLQSLYDIGISPFLFANKTIDKKLQKQLSSTTHIVQCIKPDFEGDPFINATNEDFYKFMPNLKWIGYMSATSVYGNRNGQWVNENTPIHPISCSAVRRFETEKKWLSIAKKLNIKVAILRLSGIYGPKRNAFISIQKKHTMQLIKEGQVFNRIRVEDIANCIVFLINNNLGGVFNISDDEPSPPQDIIIKAASLMNVDPPLEQDFETANISSITRSFYSENKKISNKKIKHLGFQLLYPNYRISLQQLWENNHYM</sequence>
<evidence type="ECO:0000313" key="3">
    <source>
        <dbReference type="EMBL" id="PTL86857.1"/>
    </source>
</evidence>
<evidence type="ECO:0000256" key="1">
    <source>
        <dbReference type="ARBA" id="ARBA00023027"/>
    </source>
</evidence>
<feature type="domain" description="NAD-dependent epimerase/dehydratase" evidence="2">
    <location>
        <begin position="101"/>
        <end position="210"/>
    </location>
</feature>
<protein>
    <submittedName>
        <fullName evidence="3">NAD(P)-dependent oxidoreductase</fullName>
    </submittedName>
</protein>
<dbReference type="Pfam" id="PF01370">
    <property type="entry name" value="Epimerase"/>
    <property type="match status" value="1"/>
</dbReference>
<dbReference type="EMBL" id="PSQJ01000001">
    <property type="protein sequence ID" value="PTL86857.1"/>
    <property type="molecule type" value="Genomic_DNA"/>
</dbReference>
<dbReference type="SUPFAM" id="SSF51735">
    <property type="entry name" value="NAD(P)-binding Rossmann-fold domains"/>
    <property type="match status" value="1"/>
</dbReference>
<evidence type="ECO:0000313" key="4">
    <source>
        <dbReference type="Proteomes" id="UP000240811"/>
    </source>
</evidence>
<dbReference type="InterPro" id="IPR036291">
    <property type="entry name" value="NAD(P)-bd_dom_sf"/>
</dbReference>
<proteinExistence type="predicted"/>
<dbReference type="PANTHER" id="PTHR43574">
    <property type="entry name" value="EPIMERASE-RELATED"/>
    <property type="match status" value="1"/>
</dbReference>
<comment type="caution">
    <text evidence="3">The sequence shown here is derived from an EMBL/GenBank/DDBJ whole genome shotgun (WGS) entry which is preliminary data.</text>
</comment>
<evidence type="ECO:0000259" key="2">
    <source>
        <dbReference type="Pfam" id="PF01370"/>
    </source>
</evidence>
<dbReference type="InterPro" id="IPR001509">
    <property type="entry name" value="Epimerase_deHydtase"/>
</dbReference>